<evidence type="ECO:0000313" key="3">
    <source>
        <dbReference type="Proteomes" id="UP000762676"/>
    </source>
</evidence>
<feature type="compositionally biased region" description="Polar residues" evidence="1">
    <location>
        <begin position="343"/>
        <end position="382"/>
    </location>
</feature>
<sequence length="978" mass="108806">MFGMITNKSRRLLRRASTRENLLRKQKEREILEEETGEMSGGKGKLSPFSVISQRYAVDISDTGDLECLSEEKHQNIVSGDVTSRHLIRSSSCTNVFFGRQASGFSPLNGSLTRDRYPGASETGTISVEGRYGNSQTLQHELVNCNSHDSVALRTCSKVVQDQNVVVGRGSCTDLSHTFLSGEDSERQGGRPRLGTFPSETGATHRIGLRLEMTLPGIKTGVKTNTVSRETDTRQRSSPDPTASVGKVNTLENKQDCEEVKSQPHDKQHHNDNHTNHPNKTLLRSRSCSFIVSLSYHLKDSINAPNTGDTRKCNHSDTLKYNSGGGSTFSYQSNINFDVGKQNCPTNDGTNTSVDEVTQKSQENSKRQNNSHDTPSESNRSQRPVRHFRRLFKSRSLLHFAGFTKDAHSGKVKNDPVSSGRKSTIIENDGDNNDEDRFDDIFGEDKNGSIDVGTENNVSLCPSSEIKGEPFDSKENINQICGKTYENKEINSKCLAELDGINSKDETNCNVTKPETQSGCKSRCENPSLNLVEPVASVNLENSHEDHKCANSDCRQCQFLSQFVVPEQNLDSSSSSGLRNKPRNPRNQRKNIFGKKASTSALKAIYLPTINLQQEQGGKGMLQRDRSRDVSGRNSSFLERRAIFSTEKSSLDAGLPPQTIRSQPHQPKPPHPPRYKKPSTFQARISTLTKALGIFAKKNDMTVEKPSKESEFKAKDRGTINLSEEYVTSNVKGRPSDKRQPSVDELCIKFGFPYSKRVIAPKPPHFPCSESVLKKSPKCDEDRVEDKGHKTPPEGKHDKMSSVSTEVGSSSRTRRVPISPSLSKPHNRISSDRNYQGKNRKLKLLRGNSKQLASFEEHKEDIPSHRAESTRKDSLGNSRRRRNVANSGRAKVDLNKPSKKPDTNKVNRFSKSQEESYPTAFAQEVDPSLALAPNGFQGFYNVLPPIEPIQDDDNLRHQLDTANQVPAIEEVKATYGDS</sequence>
<reference evidence="2 3" key="1">
    <citation type="journal article" date="2021" name="Elife">
        <title>Chloroplast acquisition without the gene transfer in kleptoplastic sea slugs, Plakobranchus ocellatus.</title>
        <authorList>
            <person name="Maeda T."/>
            <person name="Takahashi S."/>
            <person name="Yoshida T."/>
            <person name="Shimamura S."/>
            <person name="Takaki Y."/>
            <person name="Nagai Y."/>
            <person name="Toyoda A."/>
            <person name="Suzuki Y."/>
            <person name="Arimoto A."/>
            <person name="Ishii H."/>
            <person name="Satoh N."/>
            <person name="Nishiyama T."/>
            <person name="Hasebe M."/>
            <person name="Maruyama T."/>
            <person name="Minagawa J."/>
            <person name="Obokata J."/>
            <person name="Shigenobu S."/>
        </authorList>
    </citation>
    <scope>NUCLEOTIDE SEQUENCE [LARGE SCALE GENOMIC DNA]</scope>
</reference>
<accession>A0AAV4EQ05</accession>
<evidence type="ECO:0000256" key="1">
    <source>
        <dbReference type="SAM" id="MobiDB-lite"/>
    </source>
</evidence>
<dbReference type="EMBL" id="BMAT01000247">
    <property type="protein sequence ID" value="GFR62576.1"/>
    <property type="molecule type" value="Genomic_DNA"/>
</dbReference>
<protein>
    <submittedName>
        <fullName evidence="2">Uncharacterized protein</fullName>
    </submittedName>
</protein>
<comment type="caution">
    <text evidence="2">The sequence shown here is derived from an EMBL/GenBank/DDBJ whole genome shotgun (WGS) entry which is preliminary data.</text>
</comment>
<proteinExistence type="predicted"/>
<organism evidence="2 3">
    <name type="scientific">Elysia marginata</name>
    <dbReference type="NCBI Taxonomy" id="1093978"/>
    <lineage>
        <taxon>Eukaryota</taxon>
        <taxon>Metazoa</taxon>
        <taxon>Spiralia</taxon>
        <taxon>Lophotrochozoa</taxon>
        <taxon>Mollusca</taxon>
        <taxon>Gastropoda</taxon>
        <taxon>Heterobranchia</taxon>
        <taxon>Euthyneura</taxon>
        <taxon>Panpulmonata</taxon>
        <taxon>Sacoglossa</taxon>
        <taxon>Placobranchoidea</taxon>
        <taxon>Plakobranchidae</taxon>
        <taxon>Elysia</taxon>
    </lineage>
</organism>
<feature type="compositionally biased region" description="Basic and acidic residues" evidence="1">
    <location>
        <begin position="855"/>
        <end position="874"/>
    </location>
</feature>
<name>A0AAV4EQ05_9GAST</name>
<feature type="compositionally biased region" description="Basic and acidic residues" evidence="1">
    <location>
        <begin position="622"/>
        <end position="631"/>
    </location>
</feature>
<feature type="region of interest" description="Disordered" evidence="1">
    <location>
        <begin position="648"/>
        <end position="678"/>
    </location>
</feature>
<dbReference type="Proteomes" id="UP000762676">
    <property type="component" value="Unassembled WGS sequence"/>
</dbReference>
<feature type="compositionally biased region" description="Basic and acidic residues" evidence="1">
    <location>
        <begin position="777"/>
        <end position="800"/>
    </location>
</feature>
<feature type="region of interest" description="Disordered" evidence="1">
    <location>
        <begin position="761"/>
        <end position="921"/>
    </location>
</feature>
<feature type="compositionally biased region" description="Polar residues" evidence="1">
    <location>
        <begin position="569"/>
        <end position="578"/>
    </location>
</feature>
<dbReference type="AlphaFoldDB" id="A0AAV4EQ05"/>
<feature type="compositionally biased region" description="Basic and acidic residues" evidence="1">
    <location>
        <begin position="890"/>
        <end position="905"/>
    </location>
</feature>
<feature type="region of interest" description="Disordered" evidence="1">
    <location>
        <begin position="179"/>
        <end position="201"/>
    </location>
</feature>
<gene>
    <name evidence="2" type="ORF">ElyMa_000133600</name>
</gene>
<feature type="region of interest" description="Disordered" evidence="1">
    <location>
        <begin position="615"/>
        <end position="634"/>
    </location>
</feature>
<keyword evidence="3" id="KW-1185">Reference proteome</keyword>
<evidence type="ECO:0000313" key="2">
    <source>
        <dbReference type="EMBL" id="GFR62576.1"/>
    </source>
</evidence>
<feature type="region of interest" description="Disordered" evidence="1">
    <location>
        <begin position="220"/>
        <end position="281"/>
    </location>
</feature>
<feature type="region of interest" description="Disordered" evidence="1">
    <location>
        <begin position="340"/>
        <end position="385"/>
    </location>
</feature>
<feature type="region of interest" description="Disordered" evidence="1">
    <location>
        <begin position="407"/>
        <end position="435"/>
    </location>
</feature>
<feature type="compositionally biased region" description="Basic residues" evidence="1">
    <location>
        <begin position="580"/>
        <end position="593"/>
    </location>
</feature>
<feature type="compositionally biased region" description="Low complexity" evidence="1">
    <location>
        <begin position="801"/>
        <end position="811"/>
    </location>
</feature>
<feature type="compositionally biased region" description="Basic and acidic residues" evidence="1">
    <location>
        <begin position="253"/>
        <end position="275"/>
    </location>
</feature>
<feature type="region of interest" description="Disordered" evidence="1">
    <location>
        <begin position="568"/>
        <end position="595"/>
    </location>
</feature>